<sequence length="272" mass="29933">MASKGTRKDPAWKYGEEHEVPEEGGKKGYKYIKCNFCSKVIKGGGGGVKRVKEHLACTHKDVVPCPKVPDEVKAEMIQYLKAFQNSKFSAQRNFEENVGSGAYYSSGCGSVNPSQINTDSYQTGSSRGFRGPMDRKLKQKFLKKTELKEDDEWIADPIDDEEDDIHEIDEALGGGDDTREEDGGATGSRGGRATGSRGGRATGSRGGRRAIGEESGSVSSRKRKSVQVALIDEDDDFEVNSDREDDDEDDMLMRVYTLCVDLKLSKTFGVFL</sequence>
<dbReference type="Proteomes" id="UP001055811">
    <property type="component" value="Linkage Group LG05"/>
</dbReference>
<reference evidence="2" key="1">
    <citation type="journal article" date="2022" name="Mol. Ecol. Resour.">
        <title>The genomes of chicory, endive, great burdock and yacon provide insights into Asteraceae palaeo-polyploidization history and plant inulin production.</title>
        <authorList>
            <person name="Fan W."/>
            <person name="Wang S."/>
            <person name="Wang H."/>
            <person name="Wang A."/>
            <person name="Jiang F."/>
            <person name="Liu H."/>
            <person name="Zhao H."/>
            <person name="Xu D."/>
            <person name="Zhang Y."/>
        </authorList>
    </citation>
    <scope>NUCLEOTIDE SEQUENCE [LARGE SCALE GENOMIC DNA]</scope>
    <source>
        <strain evidence="2">cv. Punajuju</strain>
    </source>
</reference>
<comment type="caution">
    <text evidence="1">The sequence shown here is derived from an EMBL/GenBank/DDBJ whole genome shotgun (WGS) entry which is preliminary data.</text>
</comment>
<protein>
    <submittedName>
        <fullName evidence="1">Uncharacterized protein</fullName>
    </submittedName>
</protein>
<evidence type="ECO:0000313" key="2">
    <source>
        <dbReference type="Proteomes" id="UP001055811"/>
    </source>
</evidence>
<accession>A0ACB9D1R7</accession>
<organism evidence="1 2">
    <name type="scientific">Cichorium intybus</name>
    <name type="common">Chicory</name>
    <dbReference type="NCBI Taxonomy" id="13427"/>
    <lineage>
        <taxon>Eukaryota</taxon>
        <taxon>Viridiplantae</taxon>
        <taxon>Streptophyta</taxon>
        <taxon>Embryophyta</taxon>
        <taxon>Tracheophyta</taxon>
        <taxon>Spermatophyta</taxon>
        <taxon>Magnoliopsida</taxon>
        <taxon>eudicotyledons</taxon>
        <taxon>Gunneridae</taxon>
        <taxon>Pentapetalae</taxon>
        <taxon>asterids</taxon>
        <taxon>campanulids</taxon>
        <taxon>Asterales</taxon>
        <taxon>Asteraceae</taxon>
        <taxon>Cichorioideae</taxon>
        <taxon>Cichorieae</taxon>
        <taxon>Cichoriinae</taxon>
        <taxon>Cichorium</taxon>
    </lineage>
</organism>
<gene>
    <name evidence="1" type="ORF">L2E82_30764</name>
</gene>
<proteinExistence type="predicted"/>
<dbReference type="EMBL" id="CM042013">
    <property type="protein sequence ID" value="KAI3740336.1"/>
    <property type="molecule type" value="Genomic_DNA"/>
</dbReference>
<evidence type="ECO:0000313" key="1">
    <source>
        <dbReference type="EMBL" id="KAI3740336.1"/>
    </source>
</evidence>
<name>A0ACB9D1R7_CICIN</name>
<keyword evidence="2" id="KW-1185">Reference proteome</keyword>
<reference evidence="1 2" key="2">
    <citation type="journal article" date="2022" name="Mol. Ecol. Resour.">
        <title>The genomes of chicory, endive, great burdock and yacon provide insights into Asteraceae paleo-polyploidization history and plant inulin production.</title>
        <authorList>
            <person name="Fan W."/>
            <person name="Wang S."/>
            <person name="Wang H."/>
            <person name="Wang A."/>
            <person name="Jiang F."/>
            <person name="Liu H."/>
            <person name="Zhao H."/>
            <person name="Xu D."/>
            <person name="Zhang Y."/>
        </authorList>
    </citation>
    <scope>NUCLEOTIDE SEQUENCE [LARGE SCALE GENOMIC DNA]</scope>
    <source>
        <strain evidence="2">cv. Punajuju</strain>
        <tissue evidence="1">Leaves</tissue>
    </source>
</reference>